<evidence type="ECO:0000256" key="2">
    <source>
        <dbReference type="ARBA" id="ARBA00005581"/>
    </source>
</evidence>
<dbReference type="AlphaFoldDB" id="A0AAP0F273"/>
<gene>
    <name evidence="7" type="ORF">Sjap_019756</name>
</gene>
<keyword evidence="4 6" id="KW-0964">Secreted</keyword>
<proteinExistence type="inferred from homology"/>
<feature type="signal peptide" evidence="6">
    <location>
        <begin position="1"/>
        <end position="27"/>
    </location>
</feature>
<dbReference type="PANTHER" id="PTHR31232">
    <property type="match status" value="1"/>
</dbReference>
<evidence type="ECO:0000256" key="3">
    <source>
        <dbReference type="ARBA" id="ARBA00022471"/>
    </source>
</evidence>
<keyword evidence="8" id="KW-1185">Reference proteome</keyword>
<reference evidence="7 8" key="1">
    <citation type="submission" date="2024-01" db="EMBL/GenBank/DDBJ databases">
        <title>Genome assemblies of Stephania.</title>
        <authorList>
            <person name="Yang L."/>
        </authorList>
    </citation>
    <scope>NUCLEOTIDE SEQUENCE [LARGE SCALE GENOMIC DNA]</scope>
    <source>
        <strain evidence="7">QJT</strain>
        <tissue evidence="7">Leaf</tissue>
    </source>
</reference>
<dbReference type="GO" id="GO:0060320">
    <property type="term" value="P:rejection of self pollen"/>
    <property type="evidence" value="ECO:0007669"/>
    <property type="project" value="UniProtKB-KW"/>
</dbReference>
<comment type="caution">
    <text evidence="7">The sequence shown here is derived from an EMBL/GenBank/DDBJ whole genome shotgun (WGS) entry which is preliminary data.</text>
</comment>
<keyword evidence="5 6" id="KW-0732">Signal</keyword>
<organism evidence="7 8">
    <name type="scientific">Stephania japonica</name>
    <dbReference type="NCBI Taxonomy" id="461633"/>
    <lineage>
        <taxon>Eukaryota</taxon>
        <taxon>Viridiplantae</taxon>
        <taxon>Streptophyta</taxon>
        <taxon>Embryophyta</taxon>
        <taxon>Tracheophyta</taxon>
        <taxon>Spermatophyta</taxon>
        <taxon>Magnoliopsida</taxon>
        <taxon>Ranunculales</taxon>
        <taxon>Menispermaceae</taxon>
        <taxon>Menispermoideae</taxon>
        <taxon>Cissampelideae</taxon>
        <taxon>Stephania</taxon>
    </lineage>
</organism>
<dbReference type="InterPro" id="IPR010264">
    <property type="entry name" value="Self-incomp_S1"/>
</dbReference>
<dbReference type="EMBL" id="JBBNAE010000008">
    <property type="protein sequence ID" value="KAK9102502.1"/>
    <property type="molecule type" value="Genomic_DNA"/>
</dbReference>
<protein>
    <recommendedName>
        <fullName evidence="6">S-protein homolog</fullName>
    </recommendedName>
</protein>
<evidence type="ECO:0000256" key="5">
    <source>
        <dbReference type="ARBA" id="ARBA00022729"/>
    </source>
</evidence>
<evidence type="ECO:0000313" key="7">
    <source>
        <dbReference type="EMBL" id="KAK9102502.1"/>
    </source>
</evidence>
<evidence type="ECO:0000256" key="6">
    <source>
        <dbReference type="RuleBase" id="RU367044"/>
    </source>
</evidence>
<dbReference type="Proteomes" id="UP001417504">
    <property type="component" value="Unassembled WGS sequence"/>
</dbReference>
<accession>A0AAP0F273</accession>
<keyword evidence="3 6" id="KW-0713">Self-incompatibility</keyword>
<feature type="chain" id="PRO_5042664623" description="S-protein homolog" evidence="6">
    <location>
        <begin position="28"/>
        <end position="143"/>
    </location>
</feature>
<sequence>MARRNSVHQAFILAILLLATLINSATAWTVHPKMHIHMINNLWPGTPLNLHCKSGDDDLGWQVVSYNEEYNWTFSDNFFRTTMFWCNLNWLGGDHKRRWQSFEVYSKSVKCDKNCLWSSRGDGIYFFDYKEQAYFRLFNWNYV</sequence>
<name>A0AAP0F273_9MAGN</name>
<comment type="subcellular location">
    <subcellularLocation>
        <location evidence="1 6">Secreted</location>
    </subcellularLocation>
</comment>
<dbReference type="Pfam" id="PF05938">
    <property type="entry name" value="Self-incomp_S1"/>
    <property type="match status" value="1"/>
</dbReference>
<evidence type="ECO:0000313" key="8">
    <source>
        <dbReference type="Proteomes" id="UP001417504"/>
    </source>
</evidence>
<evidence type="ECO:0000256" key="4">
    <source>
        <dbReference type="ARBA" id="ARBA00022525"/>
    </source>
</evidence>
<comment type="similarity">
    <text evidence="2 6">Belongs to the plant self-incompatibility (S1) protein family.</text>
</comment>
<dbReference type="GO" id="GO:0005576">
    <property type="term" value="C:extracellular region"/>
    <property type="evidence" value="ECO:0007669"/>
    <property type="project" value="UniProtKB-SubCell"/>
</dbReference>
<evidence type="ECO:0000256" key="1">
    <source>
        <dbReference type="ARBA" id="ARBA00004613"/>
    </source>
</evidence>
<dbReference type="PANTHER" id="PTHR31232:SF155">
    <property type="entry name" value="PLANT SELF-INCOMPATIBILITY PROTEIN S1 FAMILY"/>
    <property type="match status" value="1"/>
</dbReference>